<protein>
    <submittedName>
        <fullName evidence="1">Uncharacterized protein</fullName>
    </submittedName>
</protein>
<organism evidence="1 2">
    <name type="scientific">Candidatus Uhrbacteria bacterium GW2011_GWD2_52_7</name>
    <dbReference type="NCBI Taxonomy" id="1618989"/>
    <lineage>
        <taxon>Bacteria</taxon>
        <taxon>Candidatus Uhriibacteriota</taxon>
    </lineage>
</organism>
<dbReference type="EMBL" id="LCRD01000047">
    <property type="protein sequence ID" value="KKW29364.1"/>
    <property type="molecule type" value="Genomic_DNA"/>
</dbReference>
<name>A0A0G2AAG7_9BACT</name>
<dbReference type="AlphaFoldDB" id="A0A0G2AAG7"/>
<sequence length="140" mass="16075">MAERTVGVIVEDMKKIAKRLVPLEKKRSVLASELRKAVEEGLKRGIEDANRDLLIRYRIDRHRFEVRNDGLVTVTLTHLSEKGSGQALASEVFDPTETMPWLERARELILAGIGWPRRIRGEFPAINIYVSRDYFEDVGK</sequence>
<gene>
    <name evidence="1" type="ORF">UY72_C0047G0005</name>
</gene>
<evidence type="ECO:0000313" key="2">
    <source>
        <dbReference type="Proteomes" id="UP000034846"/>
    </source>
</evidence>
<proteinExistence type="predicted"/>
<comment type="caution">
    <text evidence="1">The sequence shown here is derived from an EMBL/GenBank/DDBJ whole genome shotgun (WGS) entry which is preliminary data.</text>
</comment>
<dbReference type="Proteomes" id="UP000034846">
    <property type="component" value="Unassembled WGS sequence"/>
</dbReference>
<accession>A0A0G2AAG7</accession>
<reference evidence="1 2" key="1">
    <citation type="journal article" date="2015" name="Nature">
        <title>rRNA introns, odd ribosomes, and small enigmatic genomes across a large radiation of phyla.</title>
        <authorList>
            <person name="Brown C.T."/>
            <person name="Hug L.A."/>
            <person name="Thomas B.C."/>
            <person name="Sharon I."/>
            <person name="Castelle C.J."/>
            <person name="Singh A."/>
            <person name="Wilkins M.J."/>
            <person name="Williams K.H."/>
            <person name="Banfield J.F."/>
        </authorList>
    </citation>
    <scope>NUCLEOTIDE SEQUENCE [LARGE SCALE GENOMIC DNA]</scope>
</reference>
<evidence type="ECO:0000313" key="1">
    <source>
        <dbReference type="EMBL" id="KKW29364.1"/>
    </source>
</evidence>